<feature type="compositionally biased region" description="Pro residues" evidence="2">
    <location>
        <begin position="466"/>
        <end position="488"/>
    </location>
</feature>
<feature type="disulfide bond" evidence="1">
    <location>
        <begin position="803"/>
        <end position="813"/>
    </location>
</feature>
<feature type="compositionally biased region" description="Acidic residues" evidence="2">
    <location>
        <begin position="408"/>
        <end position="422"/>
    </location>
</feature>
<evidence type="ECO:0000256" key="1">
    <source>
        <dbReference type="PROSITE-ProRule" id="PRU00076"/>
    </source>
</evidence>
<evidence type="ECO:0000256" key="2">
    <source>
        <dbReference type="SAM" id="MobiDB-lite"/>
    </source>
</evidence>
<keyword evidence="6" id="KW-1185">Reference proteome</keyword>
<feature type="region of interest" description="Disordered" evidence="2">
    <location>
        <begin position="48"/>
        <end position="74"/>
    </location>
</feature>
<keyword evidence="1" id="KW-0245">EGF-like domain</keyword>
<feature type="compositionally biased region" description="Basic and acidic residues" evidence="2">
    <location>
        <begin position="396"/>
        <end position="407"/>
    </location>
</feature>
<feature type="compositionally biased region" description="Acidic residues" evidence="2">
    <location>
        <begin position="336"/>
        <end position="356"/>
    </location>
</feature>
<evidence type="ECO:0000259" key="4">
    <source>
        <dbReference type="PROSITE" id="PS50026"/>
    </source>
</evidence>
<evidence type="ECO:0000313" key="6">
    <source>
        <dbReference type="Proteomes" id="UP000594262"/>
    </source>
</evidence>
<dbReference type="AlphaFoldDB" id="A0A7M5X249"/>
<organism evidence="5 6">
    <name type="scientific">Clytia hemisphaerica</name>
    <dbReference type="NCBI Taxonomy" id="252671"/>
    <lineage>
        <taxon>Eukaryota</taxon>
        <taxon>Metazoa</taxon>
        <taxon>Cnidaria</taxon>
        <taxon>Hydrozoa</taxon>
        <taxon>Hydroidolina</taxon>
        <taxon>Leptothecata</taxon>
        <taxon>Obeliida</taxon>
        <taxon>Clytiidae</taxon>
        <taxon>Clytia</taxon>
    </lineage>
</organism>
<feature type="compositionally biased region" description="Basic residues" evidence="2">
    <location>
        <begin position="308"/>
        <end position="319"/>
    </location>
</feature>
<feature type="compositionally biased region" description="Low complexity" evidence="2">
    <location>
        <begin position="502"/>
        <end position="511"/>
    </location>
</feature>
<feature type="chain" id="PRO_5029657429" description="EGF-like domain-containing protein" evidence="3">
    <location>
        <begin position="23"/>
        <end position="941"/>
    </location>
</feature>
<evidence type="ECO:0000313" key="5">
    <source>
        <dbReference type="EnsemblMetazoa" id="CLYHEMP016654.1"/>
    </source>
</evidence>
<dbReference type="EnsemblMetazoa" id="CLYHEMT016654.1">
    <property type="protein sequence ID" value="CLYHEMP016654.1"/>
    <property type="gene ID" value="CLYHEMG016654"/>
</dbReference>
<dbReference type="InterPro" id="IPR000742">
    <property type="entry name" value="EGF"/>
</dbReference>
<accession>A0A7M5X249</accession>
<feature type="region of interest" description="Disordered" evidence="2">
    <location>
        <begin position="733"/>
        <end position="754"/>
    </location>
</feature>
<dbReference type="SMART" id="SM00181">
    <property type="entry name" value="EGF"/>
    <property type="match status" value="1"/>
</dbReference>
<feature type="compositionally biased region" description="Acidic residues" evidence="2">
    <location>
        <begin position="452"/>
        <end position="462"/>
    </location>
</feature>
<feature type="compositionally biased region" description="Basic residues" evidence="2">
    <location>
        <begin position="181"/>
        <end position="205"/>
    </location>
</feature>
<name>A0A7M5X249_9CNID</name>
<proteinExistence type="predicted"/>
<feature type="compositionally biased region" description="Low complexity" evidence="2">
    <location>
        <begin position="107"/>
        <end position="116"/>
    </location>
</feature>
<feature type="disulfide bond" evidence="1">
    <location>
        <begin position="821"/>
        <end position="830"/>
    </location>
</feature>
<feature type="region of interest" description="Disordered" evidence="2">
    <location>
        <begin position="163"/>
        <end position="205"/>
    </location>
</feature>
<dbReference type="PROSITE" id="PS01186">
    <property type="entry name" value="EGF_2"/>
    <property type="match status" value="1"/>
</dbReference>
<reference evidence="5" key="1">
    <citation type="submission" date="2021-01" db="UniProtKB">
        <authorList>
            <consortium name="EnsemblMetazoa"/>
        </authorList>
    </citation>
    <scope>IDENTIFICATION</scope>
</reference>
<keyword evidence="3" id="KW-0732">Signal</keyword>
<keyword evidence="1" id="KW-1015">Disulfide bond</keyword>
<dbReference type="PROSITE" id="PS50026">
    <property type="entry name" value="EGF_3"/>
    <property type="match status" value="1"/>
</dbReference>
<evidence type="ECO:0000256" key="3">
    <source>
        <dbReference type="SAM" id="SignalP"/>
    </source>
</evidence>
<feature type="compositionally biased region" description="Low complexity" evidence="2">
    <location>
        <begin position="734"/>
        <end position="748"/>
    </location>
</feature>
<comment type="caution">
    <text evidence="1">Lacks conserved residue(s) required for the propagation of feature annotation.</text>
</comment>
<dbReference type="CDD" id="cd00054">
    <property type="entry name" value="EGF_CA"/>
    <property type="match status" value="1"/>
</dbReference>
<feature type="region of interest" description="Disordered" evidence="2">
    <location>
        <begin position="107"/>
        <end position="130"/>
    </location>
</feature>
<dbReference type="Gene3D" id="2.10.25.10">
    <property type="entry name" value="Laminin"/>
    <property type="match status" value="1"/>
</dbReference>
<feature type="compositionally biased region" description="Basic and acidic residues" evidence="2">
    <location>
        <begin position="357"/>
        <end position="382"/>
    </location>
</feature>
<sequence length="941" mass="103783">MHKMRLLLYFCMFLFSCHLIVGEEYEIEEEFGQESGSGSVDANDETATATNQITDQSSKKTEIKSGQKAKSLTSNTEVSVPAGVIAKVFGTGNASSAAAPSAPLIRNTTTTTEENTASFTPIDDEKKSDDNIDVTKRENFVKAKPIGKMETLEINIKGAAATKNNFTKNNKPSELEGKHQNLAKKKSSTGKKRSSAKHSSKKTKKSKIAFPKIILYQGPLSKDIARILYGKASNAKKRSEIMKIIKKKSKVQKKYKVKGYVDNVAVGATKKSLPNQQATKTTLSNDQTLREHLNDFMKQVSGQGRAISNKHKFGKKKKFNPQSLPDSSKKPKGESDDRDVEEDMEISASGEDDEDKEEPKKTENKGEDDKSSDNSKDNKTTDSDSLEVTAKPANKPTDKPTYDKGTDESDGDKEEDEDETDEGSSVSSSGLKIQNPTEPKPAKPVTEAPTTEPEEPSEEQEEGPFNPTPPSPPPPNNESKPDLPPPVQNVPSNPQNAPPPAGNEAPLPELPGGSPDQEESKPDEEENTEDDKLILKPVPQALKEPSKPELNFPKPPVLTDIDQPLMSPKPLMEEPPPNFAQEDMMTQLDMNTESIDTLIAKVSSLESKEKELESAMGTISEGLERIEKKIDTQRERQTLNKLPMPFEEKSGAISALPPFGPLPAPINKLGGGRRRPKLLNEIFIPLPPKGSQEANDIEHGKIFNSPVLSRLPLPIRQVVSKIFQQQLLKKEEQAPPTLLSSPTPSAALEPDEPAKEHDIDKLELSIGRLPISRHGVFQTIKRAPKLLFFAKAPKFFELFAKPCEQRCQNGGECLGHNVCRCLHGFTGPQCQHKLQRPTIVEIIGPSPAAFFNNPLMMNMLGGGAPARQQPHLVKLPFVPTEVSREEERENESKQRTLGHVDQGKLVEILRKFTMPFMGGDEIDASMPFKRYNIPKHQNYVL</sequence>
<dbReference type="OrthoDB" id="10045365at2759"/>
<feature type="region of interest" description="Disordered" evidence="2">
    <location>
        <begin position="304"/>
        <end position="579"/>
    </location>
</feature>
<dbReference type="Proteomes" id="UP000594262">
    <property type="component" value="Unplaced"/>
</dbReference>
<feature type="domain" description="EGF-like" evidence="4">
    <location>
        <begin position="799"/>
        <end position="831"/>
    </location>
</feature>
<dbReference type="PROSITE" id="PS00022">
    <property type="entry name" value="EGF_1"/>
    <property type="match status" value="1"/>
</dbReference>
<dbReference type="PROSITE" id="PS51257">
    <property type="entry name" value="PROKAR_LIPOPROTEIN"/>
    <property type="match status" value="1"/>
</dbReference>
<protein>
    <recommendedName>
        <fullName evidence="4">EGF-like domain-containing protein</fullName>
    </recommendedName>
</protein>
<feature type="signal peptide" evidence="3">
    <location>
        <begin position="1"/>
        <end position="22"/>
    </location>
</feature>
<dbReference type="SUPFAM" id="SSF57196">
    <property type="entry name" value="EGF/Laminin"/>
    <property type="match status" value="1"/>
</dbReference>